<name>F3KZU1_9GAMM</name>
<dbReference type="Gene3D" id="3.40.50.2300">
    <property type="match status" value="2"/>
</dbReference>
<organism evidence="5 6">
    <name type="scientific">Aequoribacter fuscus</name>
    <dbReference type="NCBI Taxonomy" id="2518989"/>
    <lineage>
        <taxon>Bacteria</taxon>
        <taxon>Pseudomonadati</taxon>
        <taxon>Pseudomonadota</taxon>
        <taxon>Gammaproteobacteria</taxon>
        <taxon>Cellvibrionales</taxon>
        <taxon>Halieaceae</taxon>
        <taxon>Aequoribacter</taxon>
    </lineage>
</organism>
<dbReference type="GO" id="GO:0003700">
    <property type="term" value="F:DNA-binding transcription factor activity"/>
    <property type="evidence" value="ECO:0007669"/>
    <property type="project" value="TreeGrafter"/>
</dbReference>
<dbReference type="CDD" id="cd06295">
    <property type="entry name" value="PBP1_CelR"/>
    <property type="match status" value="1"/>
</dbReference>
<protein>
    <submittedName>
        <fullName evidence="5">Transcriptional regulator of maltose utilization, LacI family</fullName>
    </submittedName>
</protein>
<keyword evidence="1" id="KW-0805">Transcription regulation</keyword>
<dbReference type="PANTHER" id="PTHR30146:SF120">
    <property type="entry name" value="ALANINE RACEMASE"/>
    <property type="match status" value="1"/>
</dbReference>
<dbReference type="PANTHER" id="PTHR30146">
    <property type="entry name" value="LACI-RELATED TRANSCRIPTIONAL REPRESSOR"/>
    <property type="match status" value="1"/>
</dbReference>
<reference evidence="5 6" key="1">
    <citation type="journal article" date="2011" name="J. Bacteriol.">
        <title>Genome sequence of strain IMCC3088, a proteorhodopsin-containing marine bacterium belonging to the OM60/NOR5 clade.</title>
        <authorList>
            <person name="Jang Y."/>
            <person name="Oh H.M."/>
            <person name="Kang I."/>
            <person name="Lee K."/>
            <person name="Yang S.J."/>
            <person name="Cho J.C."/>
        </authorList>
    </citation>
    <scope>NUCLEOTIDE SEQUENCE [LARGE SCALE GENOMIC DNA]</scope>
    <source>
        <strain evidence="5 6">IMCC3088</strain>
    </source>
</reference>
<keyword evidence="6" id="KW-1185">Reference proteome</keyword>
<keyword evidence="3" id="KW-0804">Transcription</keyword>
<accession>F3KZU1</accession>
<dbReference type="EMBL" id="AEIG01000015">
    <property type="protein sequence ID" value="EGG30395.1"/>
    <property type="molecule type" value="Genomic_DNA"/>
</dbReference>
<evidence type="ECO:0000259" key="4">
    <source>
        <dbReference type="PROSITE" id="PS50932"/>
    </source>
</evidence>
<dbReference type="InterPro" id="IPR000843">
    <property type="entry name" value="HTH_LacI"/>
</dbReference>
<dbReference type="PROSITE" id="PS50932">
    <property type="entry name" value="HTH_LACI_2"/>
    <property type="match status" value="1"/>
</dbReference>
<dbReference type="InterPro" id="IPR010982">
    <property type="entry name" value="Lambda_DNA-bd_dom_sf"/>
</dbReference>
<gene>
    <name evidence="5" type="ORF">IMCC3088_534</name>
</gene>
<dbReference type="CDD" id="cd01392">
    <property type="entry name" value="HTH_LacI"/>
    <property type="match status" value="1"/>
</dbReference>
<evidence type="ECO:0000313" key="5">
    <source>
        <dbReference type="EMBL" id="EGG30395.1"/>
    </source>
</evidence>
<comment type="caution">
    <text evidence="5">The sequence shown here is derived from an EMBL/GenBank/DDBJ whole genome shotgun (WGS) entry which is preliminary data.</text>
</comment>
<dbReference type="eggNOG" id="COG1609">
    <property type="taxonomic scope" value="Bacteria"/>
</dbReference>
<evidence type="ECO:0000256" key="3">
    <source>
        <dbReference type="ARBA" id="ARBA00023163"/>
    </source>
</evidence>
<dbReference type="STRING" id="2518989.IMCC3088_534"/>
<evidence type="ECO:0000256" key="1">
    <source>
        <dbReference type="ARBA" id="ARBA00023015"/>
    </source>
</evidence>
<evidence type="ECO:0000313" key="6">
    <source>
        <dbReference type="Proteomes" id="UP000005615"/>
    </source>
</evidence>
<dbReference type="SUPFAM" id="SSF53822">
    <property type="entry name" value="Periplasmic binding protein-like I"/>
    <property type="match status" value="1"/>
</dbReference>
<dbReference type="Proteomes" id="UP000005615">
    <property type="component" value="Unassembled WGS sequence"/>
</dbReference>
<proteinExistence type="predicted"/>
<dbReference type="GO" id="GO:0000976">
    <property type="term" value="F:transcription cis-regulatory region binding"/>
    <property type="evidence" value="ECO:0007669"/>
    <property type="project" value="TreeGrafter"/>
</dbReference>
<keyword evidence="2" id="KW-0238">DNA-binding</keyword>
<feature type="domain" description="HTH lacI-type" evidence="4">
    <location>
        <begin position="1"/>
        <end position="30"/>
    </location>
</feature>
<dbReference type="Pfam" id="PF13377">
    <property type="entry name" value="Peripla_BP_3"/>
    <property type="match status" value="1"/>
</dbReference>
<dbReference type="Gene3D" id="1.10.260.40">
    <property type="entry name" value="lambda repressor-like DNA-binding domains"/>
    <property type="match status" value="1"/>
</dbReference>
<dbReference type="InterPro" id="IPR046335">
    <property type="entry name" value="LacI/GalR-like_sensor"/>
</dbReference>
<evidence type="ECO:0000256" key="2">
    <source>
        <dbReference type="ARBA" id="ARBA00023125"/>
    </source>
</evidence>
<sequence>MVNPETRAKVHEIAKQLNYKVDKNAASLRTQQSQTLALLLFEDRATDDSMINPFFLSMLGNITRAAANAGYDLLVSFQQLSEDWHSEYEVASRADGLILLGYGDYITYQPKLEVLAQEGAHFIIWGPIVQGQPGHSLGCDNYLGGTIAANHLIELGRRKPVFIGDASEHCPEFLLRYEGFCDTLKKAGIDPPAPQFALNEEQAGYQAMQGLLESKVDFDSLFTASDLMAIGAMKALKQKGIKVPEQISVIGFDDIMASQYVNPALTTVHQDTQRSGEILVQNLIALIRGEEVDSQLIRPSLVVRDSCGAKRYSNG</sequence>
<dbReference type="InterPro" id="IPR028082">
    <property type="entry name" value="Peripla_BP_I"/>
</dbReference>
<dbReference type="AlphaFoldDB" id="F3KZU1"/>